<keyword evidence="2" id="KW-1185">Reference proteome</keyword>
<evidence type="ECO:0000313" key="1">
    <source>
        <dbReference type="EMBL" id="OXA61329.1"/>
    </source>
</evidence>
<dbReference type="Gene3D" id="3.80.10.10">
    <property type="entry name" value="Ribonuclease Inhibitor"/>
    <property type="match status" value="1"/>
</dbReference>
<name>A0A226EUX3_FOLCA</name>
<dbReference type="AlphaFoldDB" id="A0A226EUX3"/>
<dbReference type="InterPro" id="IPR032675">
    <property type="entry name" value="LRR_dom_sf"/>
</dbReference>
<sequence>MEEKSIPSKSSTCEDGALFILTRMRTSLSRGCGDGQCVCVRINSDLTQPSWTREAILLNNPGGKGSAKTLLNGKLIPDSPVKLKYDIFHFSHIFSQLWDSVLVHLAKTGDGRRLYRKNKSGEEYAVLKFDKLTCVPEGKLPLIKKPSNLDKSVTESQHCDTSLFGHLVFENHVILTKIFEHLANPDPSAPWNQADLINCRLISQAWNDSARLVLQKNYVAKFTVIADHLIINPNYMTNRFNWKTHRMMELKFDAMNIDIWPQESSCETRDSDDRDKAMIKFNQDFSAFINQPDFHPLRMLTMNIDYLTPISILLSKFCPSLEEIFIQVNMLWINDETKSGFPEDLMFPKLKKLTIDFTEHARGDLKNMSDSKSLAQLLQAANGIEELVMQNYAKLPLSEFASFKNLKKITIQNELDYNVKILNFHDFLTQFMTLPKGQLRSFKLVTRGTERQSLENLEIDLNSTHDIKLVRLPTCMPKLKKVWISMAIDRSGWVGSNSSWGFKVRSQVAKERSEDFTIANDSETTSLNGMLRVGRECGRESCPGCSDALVYGEWHGRLSFVPNFLENFWIRVV</sequence>
<dbReference type="EMBL" id="LNIX01000001">
    <property type="protein sequence ID" value="OXA61329.1"/>
    <property type="molecule type" value="Genomic_DNA"/>
</dbReference>
<organism evidence="1 2">
    <name type="scientific">Folsomia candida</name>
    <name type="common">Springtail</name>
    <dbReference type="NCBI Taxonomy" id="158441"/>
    <lineage>
        <taxon>Eukaryota</taxon>
        <taxon>Metazoa</taxon>
        <taxon>Ecdysozoa</taxon>
        <taxon>Arthropoda</taxon>
        <taxon>Hexapoda</taxon>
        <taxon>Collembola</taxon>
        <taxon>Entomobryomorpha</taxon>
        <taxon>Isotomoidea</taxon>
        <taxon>Isotomidae</taxon>
        <taxon>Proisotominae</taxon>
        <taxon>Folsomia</taxon>
    </lineage>
</organism>
<proteinExistence type="predicted"/>
<comment type="caution">
    <text evidence="1">The sequence shown here is derived from an EMBL/GenBank/DDBJ whole genome shotgun (WGS) entry which is preliminary data.</text>
</comment>
<reference evidence="1 2" key="1">
    <citation type="submission" date="2015-12" db="EMBL/GenBank/DDBJ databases">
        <title>The genome of Folsomia candida.</title>
        <authorList>
            <person name="Faddeeva A."/>
            <person name="Derks M.F."/>
            <person name="Anvar Y."/>
            <person name="Smit S."/>
            <person name="Van Straalen N."/>
            <person name="Roelofs D."/>
        </authorList>
    </citation>
    <scope>NUCLEOTIDE SEQUENCE [LARGE SCALE GENOMIC DNA]</scope>
    <source>
        <strain evidence="1 2">VU population</strain>
        <tissue evidence="1">Whole body</tissue>
    </source>
</reference>
<evidence type="ECO:0000313" key="2">
    <source>
        <dbReference type="Proteomes" id="UP000198287"/>
    </source>
</evidence>
<dbReference type="Proteomes" id="UP000198287">
    <property type="component" value="Unassembled WGS sequence"/>
</dbReference>
<dbReference type="SUPFAM" id="SSF52047">
    <property type="entry name" value="RNI-like"/>
    <property type="match status" value="1"/>
</dbReference>
<protein>
    <submittedName>
        <fullName evidence="1">Uncharacterized protein</fullName>
    </submittedName>
</protein>
<gene>
    <name evidence="1" type="ORF">Fcan01_00815</name>
</gene>
<accession>A0A226EUX3</accession>